<dbReference type="SUPFAM" id="SSF51735">
    <property type="entry name" value="NAD(P)-binding Rossmann-fold domains"/>
    <property type="match status" value="1"/>
</dbReference>
<dbReference type="EMBL" id="HBGW01058844">
    <property type="protein sequence ID" value="CAD9599419.1"/>
    <property type="molecule type" value="Transcribed_RNA"/>
</dbReference>
<dbReference type="Gene3D" id="3.40.50.720">
    <property type="entry name" value="NAD(P)-binding Rossmann-like Domain"/>
    <property type="match status" value="1"/>
</dbReference>
<gene>
    <name evidence="2" type="ORF">BRAN1462_LOCUS37417</name>
</gene>
<feature type="domain" description="Lipocalin/cytosolic fatty-acid binding" evidence="1">
    <location>
        <begin position="368"/>
        <end position="512"/>
    </location>
</feature>
<dbReference type="PRINTS" id="PR00081">
    <property type="entry name" value="GDHRDH"/>
</dbReference>
<organism evidence="2">
    <name type="scientific">Zooxanthella nutricula</name>
    <dbReference type="NCBI Taxonomy" id="1333877"/>
    <lineage>
        <taxon>Eukaryota</taxon>
        <taxon>Sar</taxon>
        <taxon>Alveolata</taxon>
        <taxon>Dinophyceae</taxon>
        <taxon>Peridiniales</taxon>
        <taxon>Peridiniales incertae sedis</taxon>
        <taxon>Zooxanthella</taxon>
    </lineage>
</organism>
<evidence type="ECO:0000313" key="2">
    <source>
        <dbReference type="EMBL" id="CAD9599419.1"/>
    </source>
</evidence>
<dbReference type="Pfam" id="PF00106">
    <property type="entry name" value="adh_short"/>
    <property type="match status" value="1"/>
</dbReference>
<protein>
    <recommendedName>
        <fullName evidence="1">Lipocalin/cytosolic fatty-acid binding domain-containing protein</fullName>
    </recommendedName>
</protein>
<dbReference type="PANTHER" id="PTHR44656:SF7">
    <property type="entry name" value="DEHYDROGENASE_REDUCTASE SDR FAMILY MEMBER 12"/>
    <property type="match status" value="1"/>
</dbReference>
<reference evidence="2" key="1">
    <citation type="submission" date="2021-01" db="EMBL/GenBank/DDBJ databases">
        <authorList>
            <person name="Corre E."/>
            <person name="Pelletier E."/>
            <person name="Niang G."/>
            <person name="Scheremetjew M."/>
            <person name="Finn R."/>
            <person name="Kale V."/>
            <person name="Holt S."/>
            <person name="Cochrane G."/>
            <person name="Meng A."/>
            <person name="Brown T."/>
            <person name="Cohen L."/>
        </authorList>
    </citation>
    <scope>NUCLEOTIDE SEQUENCE</scope>
    <source>
        <strain evidence="2">RCC3387</strain>
    </source>
</reference>
<dbReference type="InterPro" id="IPR052992">
    <property type="entry name" value="SDR_member_12"/>
</dbReference>
<proteinExistence type="predicted"/>
<accession>A0A6U8XI33</accession>
<name>A0A6U8XI33_9DINO</name>
<evidence type="ECO:0000259" key="1">
    <source>
        <dbReference type="Pfam" id="PF08212"/>
    </source>
</evidence>
<dbReference type="InterPro" id="IPR012674">
    <property type="entry name" value="Calycin"/>
</dbReference>
<dbReference type="InterPro" id="IPR000566">
    <property type="entry name" value="Lipocln_cytosolic_FA-bd_dom"/>
</dbReference>
<sequence>MGYFGQFASASQFYLFGRRHFTRTGWEMHRTSYASPDLLTQNLDLSGRVYLITGGNAGVGREVAQFLASKGAAVHLVCRSRERAEAARAEMVAATGNQAIYVLQGDVGVEEDVRRCWREFVEQSGSPMPRLDGLVCNAGALSHEKTLTKEGVEVTFASHLLFGTYLLGKLAMPALKASKDARLIAVSSGGMYTTPFPSWEVATATSPDSKYDGQLAYAYAKRGQVLLCERWASEVADSGVKVVSCHPGWSSTLAVERAYADTKQYLEPMRTPWEGAEGIAWLCVAPSEQIESGAFYLDRAPQVKHVAGPFFSEGTYTKNTTEEVDAMMRHLDDWADGNGTADLLEQAELRDASAAARASPLAETSSPLDLPRFMGRWYVILNIPTFLDRDTVNNVEDYVLDEASRTVDVDFTYSDRKQAKTSVLKQRAKVENDLNTRWSISPKFGVYLPVRIPYLVADCAEDYSSTIIGVPDRSYVWVMTRTPTPDPSVVKALTKKVQALGYDVRKLVRVPQNWGAQGSEACPPHAQGA</sequence>
<dbReference type="AlphaFoldDB" id="A0A6U8XI33"/>
<dbReference type="SUPFAM" id="SSF50814">
    <property type="entry name" value="Lipocalins"/>
    <property type="match status" value="1"/>
</dbReference>
<dbReference type="CDD" id="cd19438">
    <property type="entry name" value="lipocalin_Blc-like"/>
    <property type="match status" value="1"/>
</dbReference>
<dbReference type="PANTHER" id="PTHR44656">
    <property type="entry name" value="DEHYDROGENASE/REDUCTASE SDR FAMILY MEMBER 12"/>
    <property type="match status" value="1"/>
</dbReference>
<dbReference type="Pfam" id="PF08212">
    <property type="entry name" value="Lipocalin_2"/>
    <property type="match status" value="1"/>
</dbReference>
<dbReference type="InterPro" id="IPR036291">
    <property type="entry name" value="NAD(P)-bd_dom_sf"/>
</dbReference>
<dbReference type="InterPro" id="IPR047202">
    <property type="entry name" value="Lipocalin_Blc-like_dom"/>
</dbReference>
<dbReference type="Gene3D" id="2.40.128.20">
    <property type="match status" value="1"/>
</dbReference>
<dbReference type="InterPro" id="IPR002347">
    <property type="entry name" value="SDR_fam"/>
</dbReference>